<dbReference type="PANTHER" id="PTHR10161:SF14">
    <property type="entry name" value="TARTRATE-RESISTANT ACID PHOSPHATASE TYPE 5"/>
    <property type="match status" value="1"/>
</dbReference>
<evidence type="ECO:0000256" key="1">
    <source>
        <dbReference type="ARBA" id="ARBA00022729"/>
    </source>
</evidence>
<dbReference type="Pfam" id="PF00149">
    <property type="entry name" value="Metallophos"/>
    <property type="match status" value="1"/>
</dbReference>
<dbReference type="InterPro" id="IPR004843">
    <property type="entry name" value="Calcineurin-like_PHP"/>
</dbReference>
<organism evidence="4 5">
    <name type="scientific">Paenimyroides viscosum</name>
    <dbReference type="NCBI Taxonomy" id="2488729"/>
    <lineage>
        <taxon>Bacteria</taxon>
        <taxon>Pseudomonadati</taxon>
        <taxon>Bacteroidota</taxon>
        <taxon>Flavobacteriia</taxon>
        <taxon>Flavobacteriales</taxon>
        <taxon>Flavobacteriaceae</taxon>
        <taxon>Paenimyroides</taxon>
    </lineage>
</organism>
<dbReference type="Gene3D" id="3.60.21.10">
    <property type="match status" value="1"/>
</dbReference>
<reference evidence="4 5" key="1">
    <citation type="submission" date="2018-11" db="EMBL/GenBank/DDBJ databases">
        <title>Flavobacterium sp. nov., YIM 102796 draft genome.</title>
        <authorList>
            <person name="Li G."/>
            <person name="Jiang Y."/>
        </authorList>
    </citation>
    <scope>NUCLEOTIDE SEQUENCE [LARGE SCALE GENOMIC DNA]</scope>
    <source>
        <strain evidence="4 5">YIM 102796</strain>
    </source>
</reference>
<evidence type="ECO:0000313" key="5">
    <source>
        <dbReference type="Proteomes" id="UP000268372"/>
    </source>
</evidence>
<proteinExistence type="predicted"/>
<gene>
    <name evidence="4" type="ORF">EG242_04630</name>
</gene>
<dbReference type="AlphaFoldDB" id="A0A3P1B3M3"/>
<dbReference type="PANTHER" id="PTHR10161">
    <property type="entry name" value="TARTRATE-RESISTANT ACID PHOSPHATASE TYPE 5"/>
    <property type="match status" value="1"/>
</dbReference>
<dbReference type="SUPFAM" id="SSF56300">
    <property type="entry name" value="Metallo-dependent phosphatases"/>
    <property type="match status" value="1"/>
</dbReference>
<dbReference type="GO" id="GO:0016787">
    <property type="term" value="F:hydrolase activity"/>
    <property type="evidence" value="ECO:0007669"/>
    <property type="project" value="UniProtKB-KW"/>
</dbReference>
<evidence type="ECO:0000256" key="2">
    <source>
        <dbReference type="ARBA" id="ARBA00022801"/>
    </source>
</evidence>
<dbReference type="InterPro" id="IPR029052">
    <property type="entry name" value="Metallo-depent_PP-like"/>
</dbReference>
<dbReference type="EMBL" id="RQTJ01000007">
    <property type="protein sequence ID" value="RRA95726.1"/>
    <property type="molecule type" value="Genomic_DNA"/>
</dbReference>
<comment type="caution">
    <text evidence="4">The sequence shown here is derived from an EMBL/GenBank/DDBJ whole genome shotgun (WGS) entry which is preliminary data.</text>
</comment>
<evidence type="ECO:0000313" key="4">
    <source>
        <dbReference type="EMBL" id="RRA95726.1"/>
    </source>
</evidence>
<name>A0A3P1B3M3_9FLAO</name>
<protein>
    <submittedName>
        <fullName evidence="4">Metallophosphoesterase</fullName>
    </submittedName>
</protein>
<evidence type="ECO:0000259" key="3">
    <source>
        <dbReference type="Pfam" id="PF00149"/>
    </source>
</evidence>
<sequence>MPRLLIKVPLMNFLHFKIMKINLHIAKILTFAFIIFLLNACASFHEQVGKDFSRDMITNEVQGELLHEIVVVGDAGNANEPQGQQLLQTVQGYLQENNNDKTLLFIGDNIYPLGMPKVGDKDRLLAEEKLNAQIKLADFVNGKTIFLAGNHDWYHGLDGLLEQKEYVESKLGKKSFLPKKHDAIDALEVNEKLTIITIDSEWFIQNWDKHPNINEESAIKNREDFFEEFRSLINKNQNKVTVVAIHHPMITNGSHGGYFSARNHLFPYKNISLPILGSIGNYLRKTAGASPADMQHTYYRTMVERLKTLTKNQEQVVFVSGHEHNLQYIEHDGIKQLISGAGSKTEETRSVQPTSYTIGSLGFATLKVYNDNNVDLFIHKMTDTGNEIVFQKSIMCSDDYYQKFPEVTETYKKASVYKPETTQKSNTYRFLFGNHYRSIYGTEVNAPVANLETLYGGLTPIISGGGNQSLSLRLQDKEGKQYVMRGLRKSSKQFLQSAIFKNTYIEDKLEDTYVLDFIDDYYTTSHPYTAFILSKLSSAVNLYHTNPKLYYVPKQNALGKYNETYGNELYMIEERPHKSQASVASFGNGSDIISTQDLLVNLEKDEKYKVDDKMYLRARIFDFLIGDWDRHADQWRWVEQKVGNDVIYQPIPRDRDQAFAKIDGKVLRLTNKLNPLRHMQHFKSNYGKPRWITKSAFPLDKVFLQNTTLQDWQNTADEVVKGMSDEVIEDAFNSLPPEIRNQYSDDIIEILKERRSKLVAFTAKYYKELFKYGIVVGTNKKDTFIVNTSKNEVIVDHYRNKKSGDTLMATYKYLPKITKEIWVYGLDDDDNIKVIGDKSSIRLKLIGGKNNDVYNITSKTSTKIFDYASKPITIEEKGNASVVLRDQYNLNQYDYRKAPLNVLAILPDAGYNRDNGVMLGLNGTYTMKKFNQNPYSQKHQLRLKFNFATSGIFAAYNGSFKDYSNAGYWNVEALATSSNFTRNFFGVDNLTPYDKSAFKDNYYRVRTSQLEFKPAYEWKGRNGSSFLIGGTYESTKIEKTNNRLIDEQLFTKLNDSYNTTDFVGARLKYQFENYDNQQEPTVGLGFMLLFGNRFFVDDFNKTHQYLNSKLNFVVPISNDKKLTWSSTYVLEKIFGDDYHFYQAATLGANNGLRGYRQHRFMGDTSFVTSQDIRYKMQHITNGILPLSYGIYAGYDTGKIWNNLNPNNKWYNSYGGGLWLNALDSFTAHVGIFTSKENSLVSFGVGFTF</sequence>
<keyword evidence="1" id="KW-0732">Signal</keyword>
<dbReference type="Proteomes" id="UP000268372">
    <property type="component" value="Unassembled WGS sequence"/>
</dbReference>
<keyword evidence="2" id="KW-0378">Hydrolase</keyword>
<dbReference type="InterPro" id="IPR051558">
    <property type="entry name" value="Metallophosphoesterase_PAP"/>
</dbReference>
<accession>A0A3P1B3M3</accession>
<feature type="domain" description="Calcineurin-like phosphoesterase" evidence="3">
    <location>
        <begin position="69"/>
        <end position="269"/>
    </location>
</feature>
<keyword evidence="5" id="KW-1185">Reference proteome</keyword>